<dbReference type="Proteomes" id="UP000036045">
    <property type="component" value="Unassembled WGS sequence"/>
</dbReference>
<name>A0A0J1ILW5_NIACI</name>
<dbReference type="OrthoDB" id="8719215at2"/>
<reference evidence="1 2" key="1">
    <citation type="submission" date="2015-05" db="EMBL/GenBank/DDBJ databases">
        <title>Whole genome sequence and identification of bacterial endophytes from Costus igneus.</title>
        <authorList>
            <person name="Lee Y.P."/>
            <person name="Gan H.M."/>
            <person name="Eng W."/>
            <person name="Wheatley M.S."/>
            <person name="Caraballo A."/>
            <person name="Polter S."/>
            <person name="Savka M.A."/>
            <person name="Hudson A.O."/>
        </authorList>
    </citation>
    <scope>NUCLEOTIDE SEQUENCE [LARGE SCALE GENOMIC DNA]</scope>
    <source>
        <strain evidence="1 2">RIT379</strain>
    </source>
</reference>
<evidence type="ECO:0000313" key="2">
    <source>
        <dbReference type="Proteomes" id="UP000036045"/>
    </source>
</evidence>
<dbReference type="RefSeq" id="WP_047941489.1">
    <property type="nucleotide sequence ID" value="NZ_JAMAUJ010000001.1"/>
</dbReference>
<sequence>MKKILLMLGLVIIIGICLWMFFMNPEKLKPDNPAGKTVYYTMITGSGVQDDNERYDYELAAYNEKGEEKKLEFSAGKQLREGAYIQLYHTGFRGVTHWEEIDFEGLPEAVKQRYRK</sequence>
<dbReference type="Gene3D" id="2.40.50.480">
    <property type="match status" value="1"/>
</dbReference>
<accession>A0A0J1ILW5</accession>
<comment type="caution">
    <text evidence="1">The sequence shown here is derived from an EMBL/GenBank/DDBJ whole genome shotgun (WGS) entry which is preliminary data.</text>
</comment>
<dbReference type="InterPro" id="IPR006542">
    <property type="entry name" value="DUF1093"/>
</dbReference>
<evidence type="ECO:0000313" key="1">
    <source>
        <dbReference type="EMBL" id="KLV26957.1"/>
    </source>
</evidence>
<dbReference type="EMBL" id="LDPH01000006">
    <property type="protein sequence ID" value="KLV26957.1"/>
    <property type="molecule type" value="Genomic_DNA"/>
</dbReference>
<dbReference type="SUPFAM" id="SSF159121">
    <property type="entry name" value="BC4932-like"/>
    <property type="match status" value="1"/>
</dbReference>
<dbReference type="AlphaFoldDB" id="A0A0J1ILW5"/>
<dbReference type="NCBIfam" id="TIGR01655">
    <property type="entry name" value="yxeA_fam"/>
    <property type="match status" value="1"/>
</dbReference>
<dbReference type="PATRIC" id="fig|1397.4.peg.4819"/>
<evidence type="ECO:0008006" key="3">
    <source>
        <dbReference type="Google" id="ProtNLM"/>
    </source>
</evidence>
<dbReference type="PANTHER" id="PTHR36433:SF2">
    <property type="entry name" value="YXEA FAMILY PROTEIN"/>
    <property type="match status" value="1"/>
</dbReference>
<dbReference type="InterPro" id="IPR036166">
    <property type="entry name" value="YxeA-like_sf"/>
</dbReference>
<proteinExistence type="predicted"/>
<protein>
    <recommendedName>
        <fullName evidence="3">YxeA family protein</fullName>
    </recommendedName>
</protein>
<dbReference type="PANTHER" id="PTHR36433">
    <property type="entry name" value="HYPOTHETICAL CYTOSOLIC PROTEIN"/>
    <property type="match status" value="1"/>
</dbReference>
<gene>
    <name evidence="1" type="ORF">ABW02_08240</name>
</gene>
<organism evidence="1 2">
    <name type="scientific">Niallia circulans</name>
    <name type="common">Bacillus circulans</name>
    <dbReference type="NCBI Taxonomy" id="1397"/>
    <lineage>
        <taxon>Bacteria</taxon>
        <taxon>Bacillati</taxon>
        <taxon>Bacillota</taxon>
        <taxon>Bacilli</taxon>
        <taxon>Bacillales</taxon>
        <taxon>Bacillaceae</taxon>
        <taxon>Niallia</taxon>
    </lineage>
</organism>
<dbReference type="Pfam" id="PF06486">
    <property type="entry name" value="DUF1093"/>
    <property type="match status" value="1"/>
</dbReference>
<keyword evidence="2" id="KW-1185">Reference proteome</keyword>